<gene>
    <name evidence="4" type="ORF">AHMF7605_28795</name>
</gene>
<dbReference type="InterPro" id="IPR018247">
    <property type="entry name" value="EF_Hand_1_Ca_BS"/>
</dbReference>
<proteinExistence type="predicted"/>
<dbReference type="InterPro" id="IPR026444">
    <property type="entry name" value="Secre_tail"/>
</dbReference>
<accession>A0A2T2Y8R6</accession>
<feature type="transmembrane region" description="Helical" evidence="2">
    <location>
        <begin position="20"/>
        <end position="40"/>
    </location>
</feature>
<dbReference type="Pfam" id="PF18483">
    <property type="entry name" value="Lectin_L-type_dom"/>
    <property type="match status" value="1"/>
</dbReference>
<dbReference type="OrthoDB" id="1443240at2"/>
<evidence type="ECO:0000259" key="3">
    <source>
        <dbReference type="Pfam" id="PF18962"/>
    </source>
</evidence>
<keyword evidence="2" id="KW-0472">Membrane</keyword>
<feature type="domain" description="Secretion system C-terminal sorting" evidence="3">
    <location>
        <begin position="1378"/>
        <end position="1453"/>
    </location>
</feature>
<keyword evidence="5" id="KW-1185">Reference proteome</keyword>
<sequence>MEIVIRFINFSSAYQPFVALSYKLYLALLLILWTIGILAGSKSLAGTTSLSPNAAFANRKPPANNNKLQSSKPYINVAALFDYRSQLFTEAKLQKYSVIWAVGNNDNDNVLDGPDNDDDNDGIADIAESGGVDPTIDANGNGVIDYREVTPATDTNNDGINDLYDKDKDGIINAFDLDADNDGLPDAYEANKGFLPTGMAAAGQYTTTVVNSNDSDGDGFHNNVDASTGGIALANEDKDGDGLPNALDSDADNDGLPDATESTLSGSNLSNNDYDATNAGTFPVANKLPNFLDLDSDGDGMVDAIEANGGRLPANMNTNGQFSMATFQDADQDGLHSGVDPTEGGTVLINSNSDSDAYKDFLDIDSDNDGILDNREGQGNGASYIAMVTGTTALITDSDSDGLVDIYDPNCGCATPGIALTPHNYDADRDGLWGYRDTDADDDGIGDYIEGNDANKNGRPDYGDANNDNVMDPTTADTDADGLLDIFDSSSSRNNGINPASAYGVPQESDLDGIPDYRDADDDGDGLLTITEKSASPTLPYLIYTQGGFNRPDYLYDPVYMFEINNDAVQTSPNCFILTPGVGTKRGEAWRINPISLDKSFEINFSANFGNLDAGGADGIAFGFQRKAVDPVLAAGNTGEGIGFGHGAVQGGVRAGGISPSLAVEFDTHFNNVTGTLPNGTTGATDLTVDHIAIFTNGDERNVVAGPVQMSTTSGNTEDNLNHTIKIIWKKSVNTLFVYFDGKFRLQYQNDIVATIFGGDPTNIYFGYTASTGANHNTQSVCDIQFDPLDADRDGMADGEDIDDDNDGIPDLMELYGVNSGLDPLADDNQNGLVESEDNDGVPSYRDPKFTGKTWVDANADGVNDNFDKDQDGIINSLDYDADNDGITDVVEANNGLVPAADYDANRGILTSAVGTNGMPNTAETSPDNGVMKYTLADFDGDGILDYLDIDADNDGLLDNREAQGNIIIAKSGLDSDKDGLDDAYDRNNRFSNTLLASAQVLTPVNSDRSGSYDYRDVDADDDGLLDNLEAQGVTVRLKSGADADQDGLDNTYDPTCGCPTAGIALNPVNTDKDAALDYLDLDSDNDGILDIVETQSNYFVKKANLDTDGDGLDDSYDPICGCSRNGVASTQINSDATALPANQDGLPDYLDPDSDGDLQLDVAEGNDINDNGISLDDFKLLAATFGGNNLWYADTDADGNKVPDWLDNSNNDLFLNFLDVTSSFYQDTDQDGLVDIYDPDNLGTVPHASNDANNYTFNYSFRNLNEITPLPVEIINFAAIPGANFIKLSWQTASEHNNDYFQVERSSEGIHFTAISKVKGAGTTDLLTSYQFLDKSPSLGTNYYRLKQMDLDQSFRWSAIVSARINQTLSERDNLVISPNPFEDLLQIMVEATREDKLLIKINNLLGKTYWVSEIPVLPGLNNIMLPLGSLNSGLYLIELKLGEKSTTQRIIKR</sequence>
<evidence type="ECO:0000256" key="1">
    <source>
        <dbReference type="SAM" id="MobiDB-lite"/>
    </source>
</evidence>
<dbReference type="InterPro" id="IPR028974">
    <property type="entry name" value="TSP_type-3_rpt"/>
</dbReference>
<dbReference type="InterPro" id="IPR013320">
    <property type="entry name" value="ConA-like_dom_sf"/>
</dbReference>
<dbReference type="GO" id="GO:0004553">
    <property type="term" value="F:hydrolase activity, hydrolyzing O-glycosyl compounds"/>
    <property type="evidence" value="ECO:0007669"/>
    <property type="project" value="UniProtKB-ARBA"/>
</dbReference>
<keyword evidence="2" id="KW-0812">Transmembrane</keyword>
<dbReference type="PANTHER" id="PTHR10199">
    <property type="entry name" value="THROMBOSPONDIN"/>
    <property type="match status" value="1"/>
</dbReference>
<dbReference type="SUPFAM" id="SSF49899">
    <property type="entry name" value="Concanavalin A-like lectins/glucanases"/>
    <property type="match status" value="1"/>
</dbReference>
<dbReference type="PROSITE" id="PS00018">
    <property type="entry name" value="EF_HAND_1"/>
    <property type="match status" value="2"/>
</dbReference>
<dbReference type="GO" id="GO:0005509">
    <property type="term" value="F:calcium ion binding"/>
    <property type="evidence" value="ECO:0007669"/>
    <property type="project" value="InterPro"/>
</dbReference>
<dbReference type="GO" id="GO:0005975">
    <property type="term" value="P:carbohydrate metabolic process"/>
    <property type="evidence" value="ECO:0007669"/>
    <property type="project" value="UniProtKB-ARBA"/>
</dbReference>
<evidence type="ECO:0000256" key="2">
    <source>
        <dbReference type="SAM" id="Phobius"/>
    </source>
</evidence>
<dbReference type="NCBIfam" id="TIGR04183">
    <property type="entry name" value="Por_Secre_tail"/>
    <property type="match status" value="1"/>
</dbReference>
<feature type="region of interest" description="Disordered" evidence="1">
    <location>
        <begin position="231"/>
        <end position="271"/>
    </location>
</feature>
<organism evidence="4 5">
    <name type="scientific">Adhaeribacter arboris</name>
    <dbReference type="NCBI Taxonomy" id="2072846"/>
    <lineage>
        <taxon>Bacteria</taxon>
        <taxon>Pseudomonadati</taxon>
        <taxon>Bacteroidota</taxon>
        <taxon>Cytophagia</taxon>
        <taxon>Cytophagales</taxon>
        <taxon>Hymenobacteraceae</taxon>
        <taxon>Adhaeribacter</taxon>
    </lineage>
</organism>
<dbReference type="EMBL" id="PYFT01000002">
    <property type="protein sequence ID" value="PSR51910.1"/>
    <property type="molecule type" value="Genomic_DNA"/>
</dbReference>
<dbReference type="Gene3D" id="4.10.1080.10">
    <property type="entry name" value="TSP type-3 repeat"/>
    <property type="match status" value="2"/>
</dbReference>
<comment type="caution">
    <text evidence="4">The sequence shown here is derived from an EMBL/GenBank/DDBJ whole genome shotgun (WGS) entry which is preliminary data.</text>
</comment>
<dbReference type="Proteomes" id="UP000240357">
    <property type="component" value="Unassembled WGS sequence"/>
</dbReference>
<dbReference type="PROSITE" id="PS00307">
    <property type="entry name" value="LECTIN_LEGUME_BETA"/>
    <property type="match status" value="1"/>
</dbReference>
<reference evidence="4 5" key="1">
    <citation type="submission" date="2018-03" db="EMBL/GenBank/DDBJ databases">
        <title>Adhaeribacter sp. HMF7605 Genome sequencing and assembly.</title>
        <authorList>
            <person name="Kang H."/>
            <person name="Kang J."/>
            <person name="Cha I."/>
            <person name="Kim H."/>
            <person name="Joh K."/>
        </authorList>
    </citation>
    <scope>NUCLEOTIDE SEQUENCE [LARGE SCALE GENOMIC DNA]</scope>
    <source>
        <strain evidence="4 5">HMF7605</strain>
    </source>
</reference>
<dbReference type="CDD" id="cd01951">
    <property type="entry name" value="lectin_L-type"/>
    <property type="match status" value="1"/>
</dbReference>
<evidence type="ECO:0000313" key="4">
    <source>
        <dbReference type="EMBL" id="PSR51910.1"/>
    </source>
</evidence>
<dbReference type="InterPro" id="IPR013783">
    <property type="entry name" value="Ig-like_fold"/>
</dbReference>
<evidence type="ECO:0000313" key="5">
    <source>
        <dbReference type="Proteomes" id="UP000240357"/>
    </source>
</evidence>
<dbReference type="PANTHER" id="PTHR10199:SF100">
    <property type="entry name" value="THROMBOSPONDIN, ISOFORM A"/>
    <property type="match status" value="1"/>
</dbReference>
<dbReference type="InterPro" id="IPR019825">
    <property type="entry name" value="Lectin_legB_Mn/Ca_BS"/>
</dbReference>
<keyword evidence="2" id="KW-1133">Transmembrane helix</keyword>
<dbReference type="RefSeq" id="WP_106933732.1">
    <property type="nucleotide sequence ID" value="NZ_PYFT01000002.1"/>
</dbReference>
<name>A0A2T2Y8R6_9BACT</name>
<dbReference type="InterPro" id="IPR056573">
    <property type="entry name" value="Lectin_L-type_dom"/>
</dbReference>
<dbReference type="SUPFAM" id="SSF103647">
    <property type="entry name" value="TSP type-3 repeat"/>
    <property type="match status" value="3"/>
</dbReference>
<dbReference type="Pfam" id="PF18962">
    <property type="entry name" value="Por_Secre_tail"/>
    <property type="match status" value="1"/>
</dbReference>
<dbReference type="Gene3D" id="2.60.120.200">
    <property type="match status" value="1"/>
</dbReference>
<feature type="compositionally biased region" description="Polar residues" evidence="1">
    <location>
        <begin position="260"/>
        <end position="271"/>
    </location>
</feature>
<protein>
    <recommendedName>
        <fullName evidence="3">Secretion system C-terminal sorting domain-containing protein</fullName>
    </recommendedName>
</protein>
<dbReference type="Gene3D" id="2.60.40.10">
    <property type="entry name" value="Immunoglobulins"/>
    <property type="match status" value="1"/>
</dbReference>